<dbReference type="EMBL" id="LFVU01000027">
    <property type="protein sequence ID" value="KMT21291.1"/>
    <property type="molecule type" value="Genomic_DNA"/>
</dbReference>
<sequence>MKRKKKKGSAVFIVVMLMSVILILSFSLIPLTLTSVKQSNMIYGRNRTYYTGEGTMDKMLHYIDVFSERARISAYRECFTEKGEPNLNNIYVNNIYRGYNPGLDANGDPIKPAFDYEIFKQKLINYYKHEFNIRINAFFNSSKNDVLSLVEGSVTSREPGVKCYTWKEVKDEAEKVGESKIEALQEITDASNEFYRFKPTSQDENYVKEFSNIEYESSNLSKLPKVSNEIISMPSYEDYIYKNLTLRETFYIKSVDDKQTKTYASITIDFDPISRDKAIMKKGNEIKKNDVLNYGVITEDNLIAGSNLTINSDVIVGGEGKEEELDGSNIIEYGGLISGIDDSLFERISNSTPNMSGVGKGNITIKGNAYVGELDSNGNVHGGFIETVNNGSKINILGNSFSHSIITNESSSDGNIEIGKSAFVADNVSVNGQNNSIDIKENLIGFEDGADLTKGYLSSPSIVINNHREEEGFRLSKLSIGKQVALAGEGFVENLIGEDGRLFKTFETTAIYPNYVSYSNYLNTNREFDNYYKAYTYKSESSNEEIIPIDMFDKYRVQEGTIDDEGNSIAPLDDQALFGIRFILSYLVDFESELSNIYDMGKSSLTAENIKIDNKLGDKFLGNMDYHKKAVDSVKNSELDLPETTNIDSVANEVNGEGFLDSDGNRSNGLNISYFNYIMYASGKMFLTRTPEKTLLDSARIAVKKVDSSSDIVTATPEYSVTDNEGAFNSTVFPAIKDTLSKRLNLEDVVKYKTLKDTYDKKEKYYKNFKDKRRLDRCFDWDKVSSDINISNEDVFIKVSKGDIILNGDAINNKKYVFIASEGDVVINTTSNVNINGCIFAKKNLITKGEDITITTNLSIAKEISNYNHKEFQEFLAPSQYLIGEKDTVAGVTRTVKTNIDIINKRQVLD</sequence>
<keyword evidence="1" id="KW-0472">Membrane</keyword>
<organism evidence="2 3">
    <name type="scientific">Clostridium cylindrosporum DSM 605</name>
    <dbReference type="NCBI Taxonomy" id="1121307"/>
    <lineage>
        <taxon>Bacteria</taxon>
        <taxon>Bacillati</taxon>
        <taxon>Bacillota</taxon>
        <taxon>Clostridia</taxon>
        <taxon>Eubacteriales</taxon>
        <taxon>Clostridiaceae</taxon>
        <taxon>Clostridium</taxon>
    </lineage>
</organism>
<proteinExistence type="predicted"/>
<reference evidence="2 3" key="1">
    <citation type="submission" date="2015-06" db="EMBL/GenBank/DDBJ databases">
        <title>Draft genome sequence of the purine-degrading Clostridium cylindrosporum HC-1 (DSM 605).</title>
        <authorList>
            <person name="Poehlein A."/>
            <person name="Schiel-Bengelsdorf B."/>
            <person name="Bengelsdorf F."/>
            <person name="Daniel R."/>
            <person name="Duerre P."/>
        </authorList>
    </citation>
    <scope>NUCLEOTIDE SEQUENCE [LARGE SCALE GENOMIC DNA]</scope>
    <source>
        <strain evidence="2 3">DSM 605</strain>
    </source>
</reference>
<evidence type="ECO:0000256" key="1">
    <source>
        <dbReference type="SAM" id="Phobius"/>
    </source>
</evidence>
<dbReference type="STRING" id="1121307.CLCY_2c00510"/>
<feature type="transmembrane region" description="Helical" evidence="1">
    <location>
        <begin position="12"/>
        <end position="33"/>
    </location>
</feature>
<keyword evidence="1" id="KW-0812">Transmembrane</keyword>
<name>A0A0J8G0H1_CLOCY</name>
<comment type="caution">
    <text evidence="2">The sequence shown here is derived from an EMBL/GenBank/DDBJ whole genome shotgun (WGS) entry which is preliminary data.</text>
</comment>
<evidence type="ECO:0000313" key="2">
    <source>
        <dbReference type="EMBL" id="KMT21291.1"/>
    </source>
</evidence>
<dbReference type="OrthoDB" id="1947207at2"/>
<accession>A0A0J8G0H1</accession>
<protein>
    <submittedName>
        <fullName evidence="2">Uncharacterized protein</fullName>
    </submittedName>
</protein>
<dbReference type="RefSeq" id="WP_048570737.1">
    <property type="nucleotide sequence ID" value="NZ_LFVU01000027.1"/>
</dbReference>
<keyword evidence="1" id="KW-1133">Transmembrane helix</keyword>
<evidence type="ECO:0000313" key="3">
    <source>
        <dbReference type="Proteomes" id="UP000036756"/>
    </source>
</evidence>
<dbReference type="AlphaFoldDB" id="A0A0J8G0H1"/>
<dbReference type="Proteomes" id="UP000036756">
    <property type="component" value="Unassembled WGS sequence"/>
</dbReference>
<dbReference type="PATRIC" id="fig|1121307.3.peg.907"/>
<keyword evidence="3" id="KW-1185">Reference proteome</keyword>
<gene>
    <name evidence="2" type="ORF">CLCY_2c00510</name>
</gene>